<reference evidence="1" key="3">
    <citation type="submission" date="2025-09" db="UniProtKB">
        <authorList>
            <consortium name="Ensembl"/>
        </authorList>
    </citation>
    <scope>IDENTIFICATION</scope>
</reference>
<reference evidence="1 2" key="1">
    <citation type="submission" date="2012-03" db="EMBL/GenBank/DDBJ databases">
        <title>Whole Genome Assembly of Papio anubis.</title>
        <authorList>
            <person name="Liu Y.L."/>
            <person name="Abraham K.A."/>
            <person name="Akbar H.A."/>
            <person name="Ali S.A."/>
            <person name="Anosike U.A."/>
            <person name="Aqrawi P.A."/>
            <person name="Arias F.A."/>
            <person name="Attaway T.A."/>
            <person name="Awwad R.A."/>
            <person name="Babu C.B."/>
            <person name="Bandaranaike D.B."/>
            <person name="Battles P.B."/>
            <person name="Bell A.B."/>
            <person name="Beltran B.B."/>
            <person name="Berhane-Mersha D.B."/>
            <person name="Bess C.B."/>
            <person name="Bickham C.B."/>
            <person name="Bolden T.B."/>
            <person name="Carter K.C."/>
            <person name="Chau D.C."/>
            <person name="Chavez A.C."/>
            <person name="Clerc-Blankenburg K.C."/>
            <person name="Coyle M.C."/>
            <person name="Dao M.D."/>
            <person name="Davila M.L.D."/>
            <person name="Davy-Carroll L.D."/>
            <person name="Denson S.D."/>
            <person name="Dinh H.D."/>
            <person name="Fernandez S.F."/>
            <person name="Fernando P.F."/>
            <person name="Forbes L.F."/>
            <person name="Francis C.F."/>
            <person name="Francisco L.F."/>
            <person name="Fu Q.F."/>
            <person name="Garcia-Iii R.G."/>
            <person name="Garrett T.G."/>
            <person name="Gross S.G."/>
            <person name="Gubbala S.G."/>
            <person name="Hirani K.H."/>
            <person name="Hogues M.H."/>
            <person name="Hollins B.H."/>
            <person name="Jackson L.J."/>
            <person name="Javaid M.J."/>
            <person name="Jhangiani S.J."/>
            <person name="Johnson A.J."/>
            <person name="Johnson B.J."/>
            <person name="Jones J.J."/>
            <person name="Joshi V.J."/>
            <person name="Kalu J.K."/>
            <person name="Khan N.K."/>
            <person name="Korchina V.K."/>
            <person name="Kovar C.K."/>
            <person name="Lago L.L."/>
            <person name="Lara F.L."/>
            <person name="Le T.-K.L."/>
            <person name="Lee S.L."/>
            <person name="Legall-Iii F.L."/>
            <person name="Lemon S.L."/>
            <person name="Liu J.L."/>
            <person name="Liu Y.-S.L."/>
            <person name="Liyanage D.L."/>
            <person name="Lopez J.L."/>
            <person name="Lorensuhewa L.L."/>
            <person name="Mata R.M."/>
            <person name="Mathew T.M."/>
            <person name="Mercado C.M."/>
            <person name="Mercado I.M."/>
            <person name="Morales K.M."/>
            <person name="Morgan M.M."/>
            <person name="Munidasa M.M."/>
            <person name="Ngo D.N."/>
            <person name="Nguyen L.N."/>
            <person name="Nguyen T.N."/>
            <person name="Nguyen N.N."/>
            <person name="Obregon M.O."/>
            <person name="Okwuonu G.O."/>
            <person name="Ongeri F.O."/>
            <person name="Onwere C.O."/>
            <person name="Osifeso I.O."/>
            <person name="Parra A.P."/>
            <person name="Patil S.P."/>
            <person name="Perez A.P."/>
            <person name="Perez Y.P."/>
            <person name="Pham C.P."/>
            <person name="Pu L.-L.P."/>
            <person name="Puazo M.P."/>
            <person name="Quiroz J.Q."/>
            <person name="Rouhana J.R."/>
            <person name="Ruiz M.R."/>
            <person name="Ruiz S.-J.R."/>
            <person name="Saada N.S."/>
            <person name="Santibanez J.S."/>
            <person name="Scheel M.S."/>
            <person name="Schneider B.S."/>
            <person name="Simmons D.S."/>
            <person name="Sisson I.S."/>
            <person name="Tang L.-Y.T."/>
            <person name="Thornton R.T."/>
            <person name="Tisius J.T."/>
            <person name="Toledanes G.T."/>
            <person name="Trejos Z.T."/>
            <person name="Usmani K.U."/>
            <person name="Varghese R.V."/>
            <person name="Vattathil S.V."/>
            <person name="Vee V.V."/>
            <person name="Walker D.W."/>
            <person name="Weissenberger G.W."/>
            <person name="White C.W."/>
            <person name="Williams A.W."/>
            <person name="Woodworth J.W."/>
            <person name="Wright R.W."/>
            <person name="Zhu Y.Z."/>
            <person name="Han Y.H."/>
            <person name="Newsham I.N."/>
            <person name="Nazareth L.N."/>
            <person name="Worley K.W."/>
            <person name="Muzny D.M."/>
            <person name="Rogers J.R."/>
            <person name="Gibbs R.G."/>
        </authorList>
    </citation>
    <scope>NUCLEOTIDE SEQUENCE [LARGE SCALE GENOMIC DNA]</scope>
</reference>
<evidence type="ECO:0000313" key="2">
    <source>
        <dbReference type="Proteomes" id="UP000028761"/>
    </source>
</evidence>
<dbReference type="AlphaFoldDB" id="A0A8I5N4P5"/>
<dbReference type="Ensembl" id="ENSPANT00000068618.1">
    <property type="protein sequence ID" value="ENSPANP00000051783.1"/>
    <property type="gene ID" value="ENSPANG00000049004.1"/>
</dbReference>
<evidence type="ECO:0000313" key="1">
    <source>
        <dbReference type="Ensembl" id="ENSPANP00000051783.1"/>
    </source>
</evidence>
<keyword evidence="2" id="KW-1185">Reference proteome</keyword>
<name>A0A8I5N4P5_PAPAN</name>
<dbReference type="Proteomes" id="UP000028761">
    <property type="component" value="Chromosome 5"/>
</dbReference>
<sequence>MPVIPTLWEAEAGRLLEVRSLRPAWSSWGNPVSTENTKTSRAWWCTPVIPATWETEARKLLEPGGRGYSEPKWRHCTPAWVTERDSVSKKKIKNPHFPPFPAACYFPFHRDIQCILYTNSLVYFYFYVNRILPYFPFWNLLYFSLRCILNVQEKEAW</sequence>
<proteinExistence type="predicted"/>
<accession>A0A8I5N4P5</accession>
<organism evidence="1 2">
    <name type="scientific">Papio anubis</name>
    <name type="common">Olive baboon</name>
    <dbReference type="NCBI Taxonomy" id="9555"/>
    <lineage>
        <taxon>Eukaryota</taxon>
        <taxon>Metazoa</taxon>
        <taxon>Chordata</taxon>
        <taxon>Craniata</taxon>
        <taxon>Vertebrata</taxon>
        <taxon>Euteleostomi</taxon>
        <taxon>Mammalia</taxon>
        <taxon>Eutheria</taxon>
        <taxon>Euarchontoglires</taxon>
        <taxon>Primates</taxon>
        <taxon>Haplorrhini</taxon>
        <taxon>Catarrhini</taxon>
        <taxon>Cercopithecidae</taxon>
        <taxon>Cercopithecinae</taxon>
        <taxon>Papio</taxon>
    </lineage>
</organism>
<protein>
    <submittedName>
        <fullName evidence="1">Uncharacterized protein</fullName>
    </submittedName>
</protein>
<dbReference type="GeneTree" id="ENSGT00940000163244"/>
<reference evidence="1" key="2">
    <citation type="submission" date="2025-08" db="UniProtKB">
        <authorList>
            <consortium name="Ensembl"/>
        </authorList>
    </citation>
    <scope>IDENTIFICATION</scope>
</reference>